<evidence type="ECO:0000256" key="1">
    <source>
        <dbReference type="ARBA" id="ARBA00006226"/>
    </source>
</evidence>
<dbReference type="Pfam" id="PF05016">
    <property type="entry name" value="ParE_toxin"/>
    <property type="match status" value="1"/>
</dbReference>
<name>A0A081Q076_STRMT</name>
<dbReference type="InterPro" id="IPR051803">
    <property type="entry name" value="TA_system_RelE-like_toxin"/>
</dbReference>
<sequence>MTKITINILKRAEGDMEAIYHYIADELQSPKTAMSHFEAIAEGIKTLEIFPERCAIVEELLSLDIKVRRLLVKNYSVFYRFDKDTVTILRVLHQSSSLDRLLFEIGNKSD</sequence>
<gene>
    <name evidence="3" type="ORF">SK629_0745</name>
</gene>
<organism evidence="3 4">
    <name type="scientific">Streptococcus mitis</name>
    <dbReference type="NCBI Taxonomy" id="28037"/>
    <lineage>
        <taxon>Bacteria</taxon>
        <taxon>Bacillati</taxon>
        <taxon>Bacillota</taxon>
        <taxon>Bacilli</taxon>
        <taxon>Lactobacillales</taxon>
        <taxon>Streptococcaceae</taxon>
        <taxon>Streptococcus</taxon>
        <taxon>Streptococcus mitis group</taxon>
    </lineage>
</organism>
<dbReference type="OrthoDB" id="362857at2"/>
<dbReference type="EMBL" id="JPFU01000009">
    <property type="protein sequence ID" value="KEQ36349.1"/>
    <property type="molecule type" value="Genomic_DNA"/>
</dbReference>
<dbReference type="Gene3D" id="3.30.2310.20">
    <property type="entry name" value="RelE-like"/>
    <property type="match status" value="1"/>
</dbReference>
<dbReference type="InterPro" id="IPR007712">
    <property type="entry name" value="RelE/ParE_toxin"/>
</dbReference>
<dbReference type="RefSeq" id="WP_042900631.1">
    <property type="nucleotide sequence ID" value="NZ_JPFU01000009.1"/>
</dbReference>
<dbReference type="PATRIC" id="fig|28037.95.peg.685"/>
<reference evidence="3 4" key="1">
    <citation type="submission" date="2014-05" db="EMBL/GenBank/DDBJ databases">
        <authorList>
            <person name="Daugherty S.C."/>
            <person name="Tallon L.J."/>
            <person name="Sadzewicz L."/>
            <person name="Kilian M."/>
            <person name="Tettelin H."/>
        </authorList>
    </citation>
    <scope>NUCLEOTIDE SEQUENCE [LARGE SCALE GENOMIC DNA]</scope>
    <source>
        <strain evidence="3 4">SK629</strain>
    </source>
</reference>
<dbReference type="PANTHER" id="PTHR33755">
    <property type="entry name" value="TOXIN PARE1-RELATED"/>
    <property type="match status" value="1"/>
</dbReference>
<protein>
    <submittedName>
        <fullName evidence="3">Plasmid stabilization system family protein</fullName>
    </submittedName>
</protein>
<dbReference type="InterPro" id="IPR035093">
    <property type="entry name" value="RelE/ParE_toxin_dom_sf"/>
</dbReference>
<dbReference type="AlphaFoldDB" id="A0A081Q076"/>
<keyword evidence="2" id="KW-1277">Toxin-antitoxin system</keyword>
<comment type="caution">
    <text evidence="3">The sequence shown here is derived from an EMBL/GenBank/DDBJ whole genome shotgun (WGS) entry which is preliminary data.</text>
</comment>
<comment type="similarity">
    <text evidence="1">Belongs to the RelE toxin family.</text>
</comment>
<accession>A0A081Q076</accession>
<evidence type="ECO:0000256" key="2">
    <source>
        <dbReference type="ARBA" id="ARBA00022649"/>
    </source>
</evidence>
<evidence type="ECO:0000313" key="3">
    <source>
        <dbReference type="EMBL" id="KEQ36349.1"/>
    </source>
</evidence>
<evidence type="ECO:0000313" key="4">
    <source>
        <dbReference type="Proteomes" id="UP000028090"/>
    </source>
</evidence>
<proteinExistence type="inferred from homology"/>
<dbReference type="Proteomes" id="UP000028090">
    <property type="component" value="Unassembled WGS sequence"/>
</dbReference>